<dbReference type="EC" id="1.-.-.-" evidence="4"/>
<dbReference type="SUPFAM" id="SSF50129">
    <property type="entry name" value="GroES-like"/>
    <property type="match status" value="1"/>
</dbReference>
<feature type="domain" description="Enoyl reductase (ER)" evidence="3">
    <location>
        <begin position="24"/>
        <end position="338"/>
    </location>
</feature>
<dbReference type="InterPro" id="IPR011032">
    <property type="entry name" value="GroES-like_sf"/>
</dbReference>
<dbReference type="Pfam" id="PF00107">
    <property type="entry name" value="ADH_zinc_N"/>
    <property type="match status" value="1"/>
</dbReference>
<sequence length="345" mass="37450">MSTDASQPTQSKQIELVSRPDGIPSPSNFRMESVELSPIADGEFLVKNQWMSVDPYMRGRMKEGDSYVPAFKIDEPLEGGCIGQVVESRHKDYQKGDMVLGNLGWREYWKSNGQGVTVVDPELAPVQAYLGALGMTGMTAWVGLNKIAELQSGSTVFVSAASGAVGSIVCQLAKAKDCHVIGSAGKPEKIDWLRDKAGIDAVINYKQTDDLAGELARLAPNGIDVYFDNVGSDHLEAALDVMNDFGCCVECGMIATYNATDPPAAPRNLFKVIAKRIRMQGFIVMDHMDARQQFIQEMAPLVKAGKVVWEETITEGLEHAPEAFIGLFDGDNLGKQLVRISGDSA</sequence>
<dbReference type="FunFam" id="3.40.50.720:FF:000121">
    <property type="entry name" value="Prostaglandin reductase 2"/>
    <property type="match status" value="1"/>
</dbReference>
<dbReference type="InterPro" id="IPR041694">
    <property type="entry name" value="ADH_N_2"/>
</dbReference>
<dbReference type="InterPro" id="IPR013149">
    <property type="entry name" value="ADH-like_C"/>
</dbReference>
<dbReference type="Gene3D" id="3.90.180.10">
    <property type="entry name" value="Medium-chain alcohol dehydrogenases, catalytic domain"/>
    <property type="match status" value="1"/>
</dbReference>
<keyword evidence="1 4" id="KW-0560">Oxidoreductase</keyword>
<accession>A0A518HLQ3</accession>
<organism evidence="4 5">
    <name type="scientific">Stieleria neptunia</name>
    <dbReference type="NCBI Taxonomy" id="2527979"/>
    <lineage>
        <taxon>Bacteria</taxon>
        <taxon>Pseudomonadati</taxon>
        <taxon>Planctomycetota</taxon>
        <taxon>Planctomycetia</taxon>
        <taxon>Pirellulales</taxon>
        <taxon>Pirellulaceae</taxon>
        <taxon>Stieleria</taxon>
    </lineage>
</organism>
<dbReference type="SUPFAM" id="SSF51735">
    <property type="entry name" value="NAD(P)-binding Rossmann-fold domains"/>
    <property type="match status" value="1"/>
</dbReference>
<dbReference type="InterPro" id="IPR020843">
    <property type="entry name" value="ER"/>
</dbReference>
<dbReference type="InterPro" id="IPR036291">
    <property type="entry name" value="NAD(P)-bd_dom_sf"/>
</dbReference>
<dbReference type="KEGG" id="snep:Enr13x_16270"/>
<evidence type="ECO:0000256" key="1">
    <source>
        <dbReference type="ARBA" id="ARBA00023002"/>
    </source>
</evidence>
<evidence type="ECO:0000259" key="3">
    <source>
        <dbReference type="SMART" id="SM00829"/>
    </source>
</evidence>
<feature type="region of interest" description="Disordered" evidence="2">
    <location>
        <begin position="1"/>
        <end position="25"/>
    </location>
</feature>
<dbReference type="EMBL" id="CP037423">
    <property type="protein sequence ID" value="QDV41784.1"/>
    <property type="molecule type" value="Genomic_DNA"/>
</dbReference>
<dbReference type="SMART" id="SM00829">
    <property type="entry name" value="PKS_ER"/>
    <property type="match status" value="1"/>
</dbReference>
<keyword evidence="5" id="KW-1185">Reference proteome</keyword>
<proteinExistence type="predicted"/>
<dbReference type="OrthoDB" id="9805663at2"/>
<dbReference type="PANTHER" id="PTHR43205:SF7">
    <property type="entry name" value="PROSTAGLANDIN REDUCTASE 1"/>
    <property type="match status" value="1"/>
</dbReference>
<dbReference type="RefSeq" id="WP_145385465.1">
    <property type="nucleotide sequence ID" value="NZ_CP037423.1"/>
</dbReference>
<name>A0A518HLQ3_9BACT</name>
<dbReference type="CDD" id="cd05288">
    <property type="entry name" value="PGDH"/>
    <property type="match status" value="1"/>
</dbReference>
<dbReference type="PANTHER" id="PTHR43205">
    <property type="entry name" value="PROSTAGLANDIN REDUCTASE"/>
    <property type="match status" value="1"/>
</dbReference>
<evidence type="ECO:0000256" key="2">
    <source>
        <dbReference type="SAM" id="MobiDB-lite"/>
    </source>
</evidence>
<gene>
    <name evidence="4" type="primary">yfmJ</name>
    <name evidence="4" type="ORF">Enr13x_16270</name>
</gene>
<dbReference type="Pfam" id="PF16884">
    <property type="entry name" value="ADH_N_2"/>
    <property type="match status" value="1"/>
</dbReference>
<evidence type="ECO:0000313" key="5">
    <source>
        <dbReference type="Proteomes" id="UP000319004"/>
    </source>
</evidence>
<dbReference type="Proteomes" id="UP000319004">
    <property type="component" value="Chromosome"/>
</dbReference>
<evidence type="ECO:0000313" key="4">
    <source>
        <dbReference type="EMBL" id="QDV41784.1"/>
    </source>
</evidence>
<dbReference type="Gene3D" id="3.40.50.720">
    <property type="entry name" value="NAD(P)-binding Rossmann-like Domain"/>
    <property type="match status" value="1"/>
</dbReference>
<dbReference type="AlphaFoldDB" id="A0A518HLQ3"/>
<dbReference type="InterPro" id="IPR045010">
    <property type="entry name" value="MDR_fam"/>
</dbReference>
<feature type="compositionally biased region" description="Polar residues" evidence="2">
    <location>
        <begin position="1"/>
        <end position="13"/>
    </location>
</feature>
<dbReference type="GO" id="GO:0016628">
    <property type="term" value="F:oxidoreductase activity, acting on the CH-CH group of donors, NAD or NADP as acceptor"/>
    <property type="evidence" value="ECO:0007669"/>
    <property type="project" value="InterPro"/>
</dbReference>
<reference evidence="4 5" key="1">
    <citation type="submission" date="2019-03" db="EMBL/GenBank/DDBJ databases">
        <title>Deep-cultivation of Planctomycetes and their phenomic and genomic characterization uncovers novel biology.</title>
        <authorList>
            <person name="Wiegand S."/>
            <person name="Jogler M."/>
            <person name="Boedeker C."/>
            <person name="Pinto D."/>
            <person name="Vollmers J."/>
            <person name="Rivas-Marin E."/>
            <person name="Kohn T."/>
            <person name="Peeters S.H."/>
            <person name="Heuer A."/>
            <person name="Rast P."/>
            <person name="Oberbeckmann S."/>
            <person name="Bunk B."/>
            <person name="Jeske O."/>
            <person name="Meyerdierks A."/>
            <person name="Storesund J.E."/>
            <person name="Kallscheuer N."/>
            <person name="Luecker S."/>
            <person name="Lage O.M."/>
            <person name="Pohl T."/>
            <person name="Merkel B.J."/>
            <person name="Hornburger P."/>
            <person name="Mueller R.-W."/>
            <person name="Bruemmer F."/>
            <person name="Labrenz M."/>
            <person name="Spormann A.M."/>
            <person name="Op den Camp H."/>
            <person name="Overmann J."/>
            <person name="Amann R."/>
            <person name="Jetten M.S.M."/>
            <person name="Mascher T."/>
            <person name="Medema M.H."/>
            <person name="Devos D.P."/>
            <person name="Kaster A.-K."/>
            <person name="Ovreas L."/>
            <person name="Rohde M."/>
            <person name="Galperin M.Y."/>
            <person name="Jogler C."/>
        </authorList>
    </citation>
    <scope>NUCLEOTIDE SEQUENCE [LARGE SCALE GENOMIC DNA]</scope>
    <source>
        <strain evidence="4 5">Enr13</strain>
    </source>
</reference>
<protein>
    <submittedName>
        <fullName evidence="4">NADP-dependent oxidoreductase YfmJ</fullName>
        <ecNumber evidence="4">1.-.-.-</ecNumber>
    </submittedName>
</protein>